<evidence type="ECO:0000313" key="2">
    <source>
        <dbReference type="Proteomes" id="UP001163739"/>
    </source>
</evidence>
<reference evidence="1" key="1">
    <citation type="submission" date="2022-06" db="EMBL/GenBank/DDBJ databases">
        <title>Alkalimarinus sp. nov., isolated from gut of a Alitta virens.</title>
        <authorList>
            <person name="Yang A.I."/>
            <person name="Shin N.-R."/>
        </authorList>
    </citation>
    <scope>NUCLEOTIDE SEQUENCE</scope>
    <source>
        <strain evidence="1">A2M4</strain>
    </source>
</reference>
<dbReference type="EMBL" id="CP100390">
    <property type="protein sequence ID" value="UZE94429.1"/>
    <property type="molecule type" value="Genomic_DNA"/>
</dbReference>
<dbReference type="RefSeq" id="WP_265045923.1">
    <property type="nucleotide sequence ID" value="NZ_CP100390.1"/>
</dbReference>
<protein>
    <submittedName>
        <fullName evidence="1">Uncharacterized protein</fullName>
    </submittedName>
</protein>
<proteinExistence type="predicted"/>
<organism evidence="1 2">
    <name type="scientific">Alkalimarinus alittae</name>
    <dbReference type="NCBI Taxonomy" id="2961619"/>
    <lineage>
        <taxon>Bacteria</taxon>
        <taxon>Pseudomonadati</taxon>
        <taxon>Pseudomonadota</taxon>
        <taxon>Gammaproteobacteria</taxon>
        <taxon>Alteromonadales</taxon>
        <taxon>Alteromonadaceae</taxon>
        <taxon>Alkalimarinus</taxon>
    </lineage>
</organism>
<name>A0ABY6MXB0_9ALTE</name>
<keyword evidence="2" id="KW-1185">Reference proteome</keyword>
<dbReference type="Proteomes" id="UP001163739">
    <property type="component" value="Chromosome"/>
</dbReference>
<accession>A0ABY6MXB0</accession>
<evidence type="ECO:0000313" key="1">
    <source>
        <dbReference type="EMBL" id="UZE94429.1"/>
    </source>
</evidence>
<gene>
    <name evidence="1" type="ORF">NKI27_10005</name>
</gene>
<sequence>MTNKWGDWFVDNISSLEEKLGYILELRRVRELWLQGELYLLSNDEQCFDLNKTGIVPGGEVDIVGDSPKMIAELKVCGRGYHKKMLNGISLTEELSSRTEFTLENMKHHDDKEGSIFKDFCRLDAVDSSYERYMILVIPKLVEQDTLGTILETVKFPGKEFTRKLEYFDIRVFQLT</sequence>